<proteinExistence type="predicted"/>
<keyword evidence="1" id="KW-0812">Transmembrane</keyword>
<organism evidence="2 3">
    <name type="scientific">Pleurotus eryngii</name>
    <name type="common">Boletus of the steppes</name>
    <dbReference type="NCBI Taxonomy" id="5323"/>
    <lineage>
        <taxon>Eukaryota</taxon>
        <taxon>Fungi</taxon>
        <taxon>Dikarya</taxon>
        <taxon>Basidiomycota</taxon>
        <taxon>Agaricomycotina</taxon>
        <taxon>Agaricomycetes</taxon>
        <taxon>Agaricomycetidae</taxon>
        <taxon>Agaricales</taxon>
        <taxon>Pleurotineae</taxon>
        <taxon>Pleurotaceae</taxon>
        <taxon>Pleurotus</taxon>
    </lineage>
</organism>
<dbReference type="EMBL" id="MU154740">
    <property type="protein sequence ID" value="KAF9487941.1"/>
    <property type="molecule type" value="Genomic_DNA"/>
</dbReference>
<protein>
    <submittedName>
        <fullName evidence="2">Uncharacterized protein</fullName>
    </submittedName>
</protein>
<dbReference type="Proteomes" id="UP000807025">
    <property type="component" value="Unassembled WGS sequence"/>
</dbReference>
<keyword evidence="1" id="KW-1133">Transmembrane helix</keyword>
<accession>A0A9P6D0S1</accession>
<reference evidence="2" key="1">
    <citation type="submission" date="2020-11" db="EMBL/GenBank/DDBJ databases">
        <authorList>
            <consortium name="DOE Joint Genome Institute"/>
            <person name="Ahrendt S."/>
            <person name="Riley R."/>
            <person name="Andreopoulos W."/>
            <person name="Labutti K."/>
            <person name="Pangilinan J."/>
            <person name="Ruiz-Duenas F.J."/>
            <person name="Barrasa J.M."/>
            <person name="Sanchez-Garcia M."/>
            <person name="Camarero S."/>
            <person name="Miyauchi S."/>
            <person name="Serrano A."/>
            <person name="Linde D."/>
            <person name="Babiker R."/>
            <person name="Drula E."/>
            <person name="Ayuso-Fernandez I."/>
            <person name="Pacheco R."/>
            <person name="Padilla G."/>
            <person name="Ferreira P."/>
            <person name="Barriuso J."/>
            <person name="Kellner H."/>
            <person name="Castanera R."/>
            <person name="Alfaro M."/>
            <person name="Ramirez L."/>
            <person name="Pisabarro A.G."/>
            <person name="Kuo A."/>
            <person name="Tritt A."/>
            <person name="Lipzen A."/>
            <person name="He G."/>
            <person name="Yan M."/>
            <person name="Ng V."/>
            <person name="Cullen D."/>
            <person name="Martin F."/>
            <person name="Rosso M.-N."/>
            <person name="Henrissat B."/>
            <person name="Hibbett D."/>
            <person name="Martinez A.T."/>
            <person name="Grigoriev I.V."/>
        </authorList>
    </citation>
    <scope>NUCLEOTIDE SEQUENCE</scope>
    <source>
        <strain evidence="2">ATCC 90797</strain>
    </source>
</reference>
<dbReference type="AlphaFoldDB" id="A0A9P6D0S1"/>
<gene>
    <name evidence="2" type="ORF">BDN71DRAFT_567911</name>
</gene>
<evidence type="ECO:0000313" key="3">
    <source>
        <dbReference type="Proteomes" id="UP000807025"/>
    </source>
</evidence>
<evidence type="ECO:0000256" key="1">
    <source>
        <dbReference type="SAM" id="Phobius"/>
    </source>
</evidence>
<feature type="transmembrane region" description="Helical" evidence="1">
    <location>
        <begin position="12"/>
        <end position="32"/>
    </location>
</feature>
<keyword evidence="3" id="KW-1185">Reference proteome</keyword>
<sequence>MEFLFSFRRRMSRAFTAASFVLLRICAMWLLICRFPSQHHILGCAVCSPISRRQQCAFHLAAHIPLHCALGQQARTGMHQRELGYTKPLCSLPTGWRMGWTCHRNPVEFHQEDRCGVGMTGAKLTFASDLKRGPKASASRAARSLEMSSSSLIPPIGSQSESGLSMWACEASGGTLSLMDQPSRSPPTGFFLFVFFAGNL</sequence>
<keyword evidence="1" id="KW-0472">Membrane</keyword>
<evidence type="ECO:0000313" key="2">
    <source>
        <dbReference type="EMBL" id="KAF9487941.1"/>
    </source>
</evidence>
<name>A0A9P6D0S1_PLEER</name>
<comment type="caution">
    <text evidence="2">The sequence shown here is derived from an EMBL/GenBank/DDBJ whole genome shotgun (WGS) entry which is preliminary data.</text>
</comment>